<proteinExistence type="inferred from homology"/>
<comment type="caution">
    <text evidence="9">The sequence shown here is derived from an EMBL/GenBank/DDBJ whole genome shotgun (WGS) entry which is preliminary data.</text>
</comment>
<evidence type="ECO:0000313" key="9">
    <source>
        <dbReference type="EMBL" id="MDP1521071.1"/>
    </source>
</evidence>
<dbReference type="InterPro" id="IPR019734">
    <property type="entry name" value="TPR_rpt"/>
</dbReference>
<gene>
    <name evidence="6" type="primary">bamD</name>
    <name evidence="9" type="ORF">Q8A57_08835</name>
</gene>
<dbReference type="PROSITE" id="PS50005">
    <property type="entry name" value="TPR"/>
    <property type="match status" value="1"/>
</dbReference>
<dbReference type="EMBL" id="JAUUUU010000004">
    <property type="protein sequence ID" value="MDP1521071.1"/>
    <property type="molecule type" value="Genomic_DNA"/>
</dbReference>
<evidence type="ECO:0000256" key="6">
    <source>
        <dbReference type="HAMAP-Rule" id="MF_00922"/>
    </source>
</evidence>
<dbReference type="AlphaFoldDB" id="A0AAW8B511"/>
<evidence type="ECO:0000256" key="5">
    <source>
        <dbReference type="ARBA" id="ARBA00023288"/>
    </source>
</evidence>
<evidence type="ECO:0000256" key="4">
    <source>
        <dbReference type="ARBA" id="ARBA00023237"/>
    </source>
</evidence>
<keyword evidence="3 6" id="KW-0564">Palmitate</keyword>
<name>A0AAW8B511_9GAMM</name>
<keyword evidence="5 6" id="KW-0449">Lipoprotein</keyword>
<dbReference type="PROSITE" id="PS51257">
    <property type="entry name" value="PROKAR_LIPOPROTEIN"/>
    <property type="match status" value="1"/>
</dbReference>
<reference evidence="9" key="1">
    <citation type="journal article" date="2010" name="Int. J. Syst. Evol. Microbiol.">
        <title>Porticoccus litoralis gen. nov., sp. nov., a gammaproteobacterium isolated from the Yellow Sea.</title>
        <authorList>
            <person name="Oh H.M."/>
            <person name="Kim H."/>
            <person name="Kim K.M."/>
            <person name="Min G.S."/>
            <person name="Cho J.C."/>
        </authorList>
    </citation>
    <scope>NUCLEOTIDE SEQUENCE</scope>
    <source>
        <strain evidence="9">DSM 25064</strain>
    </source>
</reference>
<dbReference type="HAMAP" id="MF_00922">
    <property type="entry name" value="OM_assembly_BamD"/>
    <property type="match status" value="1"/>
</dbReference>
<comment type="subcellular location">
    <subcellularLocation>
        <location evidence="6">Cell outer membrane</location>
        <topology evidence="6">Lipid-anchor</topology>
    </subcellularLocation>
</comment>
<dbReference type="RefSeq" id="WP_305170707.1">
    <property type="nucleotide sequence ID" value="NZ_JAUUUU010000004.1"/>
</dbReference>
<dbReference type="PANTHER" id="PTHR37423:SF1">
    <property type="entry name" value="OUTER MEMBRANE PROTEIN ASSEMBLY FACTOR BAMD"/>
    <property type="match status" value="1"/>
</dbReference>
<dbReference type="GO" id="GO:1990063">
    <property type="term" value="C:Bam protein complex"/>
    <property type="evidence" value="ECO:0007669"/>
    <property type="project" value="TreeGrafter"/>
</dbReference>
<keyword evidence="7" id="KW-0802">TPR repeat</keyword>
<dbReference type="NCBIfam" id="TIGR03302">
    <property type="entry name" value="OM_YfiO"/>
    <property type="match status" value="1"/>
</dbReference>
<evidence type="ECO:0000256" key="7">
    <source>
        <dbReference type="PROSITE-ProRule" id="PRU00339"/>
    </source>
</evidence>
<keyword evidence="2 6" id="KW-0472">Membrane</keyword>
<dbReference type="SUPFAM" id="SSF48452">
    <property type="entry name" value="TPR-like"/>
    <property type="match status" value="1"/>
</dbReference>
<dbReference type="GO" id="GO:0051205">
    <property type="term" value="P:protein insertion into membrane"/>
    <property type="evidence" value="ECO:0007669"/>
    <property type="project" value="UniProtKB-UniRule"/>
</dbReference>
<comment type="function">
    <text evidence="6">Part of the outer membrane protein assembly complex, which is involved in assembly and insertion of beta-barrel proteins into the outer membrane.</text>
</comment>
<dbReference type="InterPro" id="IPR039565">
    <property type="entry name" value="BamD-like"/>
</dbReference>
<evidence type="ECO:0000313" key="10">
    <source>
        <dbReference type="Proteomes" id="UP001178354"/>
    </source>
</evidence>
<dbReference type="GO" id="GO:0043165">
    <property type="term" value="P:Gram-negative-bacterium-type cell outer membrane assembly"/>
    <property type="evidence" value="ECO:0007669"/>
    <property type="project" value="UniProtKB-UniRule"/>
</dbReference>
<comment type="subunit">
    <text evidence="6">Part of the Bam complex.</text>
</comment>
<protein>
    <recommendedName>
        <fullName evidence="6">Outer membrane protein assembly factor BamD</fullName>
    </recommendedName>
</protein>
<dbReference type="SMART" id="SM00028">
    <property type="entry name" value="TPR"/>
    <property type="match status" value="2"/>
</dbReference>
<dbReference type="PANTHER" id="PTHR37423">
    <property type="entry name" value="SOLUBLE LYTIC MUREIN TRANSGLYCOSYLASE-RELATED"/>
    <property type="match status" value="1"/>
</dbReference>
<organism evidence="9 10">
    <name type="scientific">Porticoccus litoralis</name>
    <dbReference type="NCBI Taxonomy" id="434086"/>
    <lineage>
        <taxon>Bacteria</taxon>
        <taxon>Pseudomonadati</taxon>
        <taxon>Pseudomonadota</taxon>
        <taxon>Gammaproteobacteria</taxon>
        <taxon>Cellvibrionales</taxon>
        <taxon>Porticoccaceae</taxon>
        <taxon>Porticoccus</taxon>
    </lineage>
</organism>
<reference evidence="9" key="2">
    <citation type="submission" date="2023-08" db="EMBL/GenBank/DDBJ databases">
        <authorList>
            <person name="Luo J."/>
        </authorList>
    </citation>
    <scope>NUCLEOTIDE SEQUENCE</scope>
    <source>
        <strain evidence="9">DSM 25064</strain>
    </source>
</reference>
<comment type="similarity">
    <text evidence="6">Belongs to the BamD family.</text>
</comment>
<keyword evidence="10" id="KW-1185">Reference proteome</keyword>
<sequence>MRFPTFIVILVSLTLCSCAWLNKGKEKDDDPSYTADYTERDFYDIIQKDLGFGSWEKAISNLEALEAQYPFGEYAEQAQLELIYAYYKMGDYEAAIASADRFIRLHPQHPNVDYAFYLKGLASFVQSKGFIDQFIPTDDTKRDPGTARNSFATFNELLNRFPESPYATDARKRMIYLRNILARHEIHVANYYFLRGAYLAAANRGRFVVENFQKTPSVPDGLAVMAEAYYLMQMYELAEDATTLLAANYPDYPLLDSDGSFKYQDDPNYMAPTWLNKVTLGLYDKPEPPRFDTRHIYNERYQEEGEEGANPKNKWISWLTLGILD</sequence>
<evidence type="ECO:0000256" key="2">
    <source>
        <dbReference type="ARBA" id="ARBA00023136"/>
    </source>
</evidence>
<dbReference type="InterPro" id="IPR017689">
    <property type="entry name" value="BamD"/>
</dbReference>
<evidence type="ECO:0000256" key="3">
    <source>
        <dbReference type="ARBA" id="ARBA00023139"/>
    </source>
</evidence>
<feature type="domain" description="Outer membrane lipoprotein BamD-like" evidence="8">
    <location>
        <begin position="37"/>
        <end position="243"/>
    </location>
</feature>
<dbReference type="FunFam" id="1.25.40.10:FF:000419">
    <property type="entry name" value="Outer membrane protein assembly factor BamD"/>
    <property type="match status" value="1"/>
</dbReference>
<dbReference type="Pfam" id="PF13525">
    <property type="entry name" value="YfiO"/>
    <property type="match status" value="1"/>
</dbReference>
<evidence type="ECO:0000259" key="8">
    <source>
        <dbReference type="Pfam" id="PF13525"/>
    </source>
</evidence>
<keyword evidence="1 6" id="KW-0732">Signal</keyword>
<dbReference type="CDD" id="cd15830">
    <property type="entry name" value="BamD"/>
    <property type="match status" value="1"/>
</dbReference>
<keyword evidence="4 6" id="KW-0998">Cell outer membrane</keyword>
<accession>A0AAW8B511</accession>
<dbReference type="Gene3D" id="1.25.40.10">
    <property type="entry name" value="Tetratricopeptide repeat domain"/>
    <property type="match status" value="1"/>
</dbReference>
<feature type="repeat" description="TPR" evidence="7">
    <location>
        <begin position="76"/>
        <end position="109"/>
    </location>
</feature>
<dbReference type="InterPro" id="IPR011990">
    <property type="entry name" value="TPR-like_helical_dom_sf"/>
</dbReference>
<dbReference type="Proteomes" id="UP001178354">
    <property type="component" value="Unassembled WGS sequence"/>
</dbReference>
<evidence type="ECO:0000256" key="1">
    <source>
        <dbReference type="ARBA" id="ARBA00022729"/>
    </source>
</evidence>